<feature type="domain" description="Protein NO VEIN C-terminal" evidence="1">
    <location>
        <begin position="23"/>
        <end position="97"/>
    </location>
</feature>
<protein>
    <recommendedName>
        <fullName evidence="1">Protein NO VEIN C-terminal domain-containing protein</fullName>
    </recommendedName>
</protein>
<dbReference type="EMBL" id="PNIE01000057">
    <property type="protein sequence ID" value="PMP62660.1"/>
    <property type="molecule type" value="Genomic_DNA"/>
</dbReference>
<evidence type="ECO:0000313" key="3">
    <source>
        <dbReference type="Proteomes" id="UP000235731"/>
    </source>
</evidence>
<dbReference type="Pfam" id="PF13020">
    <property type="entry name" value="NOV_C"/>
    <property type="match status" value="1"/>
</dbReference>
<evidence type="ECO:0000313" key="2">
    <source>
        <dbReference type="EMBL" id="PMP62660.1"/>
    </source>
</evidence>
<dbReference type="InterPro" id="IPR024975">
    <property type="entry name" value="NOV_C"/>
</dbReference>
<evidence type="ECO:0000259" key="1">
    <source>
        <dbReference type="Pfam" id="PF13020"/>
    </source>
</evidence>
<dbReference type="AlphaFoldDB" id="A0A2N7PJ85"/>
<name>A0A2N7PJ85_9BACT</name>
<reference evidence="2 3" key="1">
    <citation type="submission" date="2018-01" db="EMBL/GenBank/DDBJ databases">
        <title>Metagenomic assembled genomes from two thermal pools in the Uzon Caldera, Kamchatka, Russia.</title>
        <authorList>
            <person name="Wilkins L."/>
            <person name="Ettinger C."/>
        </authorList>
    </citation>
    <scope>NUCLEOTIDE SEQUENCE [LARGE SCALE GENOMIC DNA]</scope>
    <source>
        <strain evidence="2">ZAV-15</strain>
    </source>
</reference>
<accession>A0A2N7PJ85</accession>
<proteinExistence type="predicted"/>
<gene>
    <name evidence="2" type="ORF">C0197_04155</name>
</gene>
<dbReference type="Proteomes" id="UP000235731">
    <property type="component" value="Unassembled WGS sequence"/>
</dbReference>
<sequence length="108" mass="12721">MPEFLTVIRVIPEKAEMIEDEEIERIGMKVAMEYERSQGRIPEDVSKENLGFDIRSKGPDGVRYIEVKARAGEGEIALIPNEWFKAKRFKDQYYLYSMVLLFLLFLER</sequence>
<organism evidence="2 3">
    <name type="scientific">Caldimicrobium thiodismutans</name>
    <dbReference type="NCBI Taxonomy" id="1653476"/>
    <lineage>
        <taxon>Bacteria</taxon>
        <taxon>Pseudomonadati</taxon>
        <taxon>Thermodesulfobacteriota</taxon>
        <taxon>Thermodesulfobacteria</taxon>
        <taxon>Thermodesulfobacteriales</taxon>
        <taxon>Thermodesulfobacteriaceae</taxon>
        <taxon>Caldimicrobium</taxon>
    </lineage>
</organism>
<comment type="caution">
    <text evidence="2">The sequence shown here is derived from an EMBL/GenBank/DDBJ whole genome shotgun (WGS) entry which is preliminary data.</text>
</comment>